<name>A0A949X3T9_9CLOT</name>
<feature type="transmembrane region" description="Helical" evidence="1">
    <location>
        <begin position="7"/>
        <end position="25"/>
    </location>
</feature>
<sequence length="346" mass="39329">MKIFRRIFLWILVSLTIQFAGLFYIDKYVLTSDTSIKTKKIVKSEAKKQEVEVKVPDNATNINASFNGRYLAYYDGDVLKVIDTKTGEEKKIDFDDGVKVSYYKWLSDRNRMLIAEKETGKQSSSFKLAYYDVDKNVKEDIKELNSKELGYENKKSEVEDIQASPLTNIIYVKIAGSGGMSRLYWINIMKEAKKVDTMAYRVGKIKVLPHEDKLVYEDLDHQGIYMTGQDEPLKINGVNNPSLIAVDDNDNVYIGETQDKKVTKIYYGTVKEGSNTLQAIDLKGTVDRDSIFVSLQGKIYINDNLKGVVREVATGKEYAYTGNFIQMYTDGIISISDGKLVKTLFN</sequence>
<keyword evidence="1" id="KW-0812">Transmembrane</keyword>
<gene>
    <name evidence="2" type="ORF">I6U48_20420</name>
</gene>
<evidence type="ECO:0000313" key="2">
    <source>
        <dbReference type="EMBL" id="MBV7275269.1"/>
    </source>
</evidence>
<dbReference type="Proteomes" id="UP000694308">
    <property type="component" value="Unassembled WGS sequence"/>
</dbReference>
<reference evidence="2" key="1">
    <citation type="submission" date="2020-12" db="EMBL/GenBank/DDBJ databases">
        <title>Clostridium thailandense sp. nov., a novel acetogenic bacterium isolated from peat land soil in Thailand.</title>
        <authorList>
            <person name="Chaikitkaew S."/>
            <person name="Birkeland N.K."/>
        </authorList>
    </citation>
    <scope>NUCLEOTIDE SEQUENCE</scope>
    <source>
        <strain evidence="2">PL3</strain>
    </source>
</reference>
<dbReference type="EMBL" id="JAEEGC010000117">
    <property type="protein sequence ID" value="MBV7275269.1"/>
    <property type="molecule type" value="Genomic_DNA"/>
</dbReference>
<evidence type="ECO:0000256" key="1">
    <source>
        <dbReference type="SAM" id="Phobius"/>
    </source>
</evidence>
<dbReference type="AlphaFoldDB" id="A0A949X3T9"/>
<keyword evidence="1" id="KW-0472">Membrane</keyword>
<evidence type="ECO:0008006" key="4">
    <source>
        <dbReference type="Google" id="ProtNLM"/>
    </source>
</evidence>
<comment type="caution">
    <text evidence="2">The sequence shown here is derived from an EMBL/GenBank/DDBJ whole genome shotgun (WGS) entry which is preliminary data.</text>
</comment>
<accession>A0A949X3T9</accession>
<evidence type="ECO:0000313" key="3">
    <source>
        <dbReference type="Proteomes" id="UP000694308"/>
    </source>
</evidence>
<keyword evidence="1" id="KW-1133">Transmembrane helix</keyword>
<proteinExistence type="predicted"/>
<keyword evidence="3" id="KW-1185">Reference proteome</keyword>
<organism evidence="2 3">
    <name type="scientific">Clostridium thailandense</name>
    <dbReference type="NCBI Taxonomy" id="2794346"/>
    <lineage>
        <taxon>Bacteria</taxon>
        <taxon>Bacillati</taxon>
        <taxon>Bacillota</taxon>
        <taxon>Clostridia</taxon>
        <taxon>Eubacteriales</taxon>
        <taxon>Clostridiaceae</taxon>
        <taxon>Clostridium</taxon>
    </lineage>
</organism>
<protein>
    <recommendedName>
        <fullName evidence="4">Dipeptidyl-peptidase IV</fullName>
    </recommendedName>
</protein>
<dbReference type="RefSeq" id="WP_218322320.1">
    <property type="nucleotide sequence ID" value="NZ_JAEEGC010000117.1"/>
</dbReference>